<reference evidence="1" key="1">
    <citation type="submission" date="2021-06" db="EMBL/GenBank/DDBJ databases">
        <title>Description of novel taxa of the family Lachnospiraceae.</title>
        <authorList>
            <person name="Chaplin A.V."/>
            <person name="Sokolova S.R."/>
            <person name="Pikina A.P."/>
            <person name="Korzhanova M."/>
            <person name="Belova V."/>
            <person name="Korostin D."/>
            <person name="Efimov B.A."/>
        </authorList>
    </citation>
    <scope>NUCLEOTIDE SEQUENCE</scope>
    <source>
        <strain evidence="1">ASD5720</strain>
    </source>
</reference>
<dbReference type="RefSeq" id="WP_238721652.1">
    <property type="nucleotide sequence ID" value="NZ_JAHQCW010000015.1"/>
</dbReference>
<organism evidence="1 2">
    <name type="scientific">Diplocloster agilis</name>
    <dbReference type="NCBI Taxonomy" id="2850323"/>
    <lineage>
        <taxon>Bacteria</taxon>
        <taxon>Bacillati</taxon>
        <taxon>Bacillota</taxon>
        <taxon>Clostridia</taxon>
        <taxon>Lachnospirales</taxon>
        <taxon>Lachnospiraceae</taxon>
        <taxon>Diplocloster</taxon>
    </lineage>
</organism>
<dbReference type="Proteomes" id="UP000712157">
    <property type="component" value="Unassembled WGS sequence"/>
</dbReference>
<name>A0A949K4X8_9FIRM</name>
<accession>A0A949K4X8</accession>
<comment type="caution">
    <text evidence="1">The sequence shown here is derived from an EMBL/GenBank/DDBJ whole genome shotgun (WGS) entry which is preliminary data.</text>
</comment>
<gene>
    <name evidence="1" type="ORF">KTH89_10730</name>
</gene>
<keyword evidence="2" id="KW-1185">Reference proteome</keyword>
<dbReference type="EMBL" id="JAHQCW010000015">
    <property type="protein sequence ID" value="MBU9737016.1"/>
    <property type="molecule type" value="Genomic_DNA"/>
</dbReference>
<dbReference type="NCBIfam" id="TIGR03309">
    <property type="entry name" value="matur_yqeB"/>
    <property type="match status" value="1"/>
</dbReference>
<proteinExistence type="predicted"/>
<protein>
    <submittedName>
        <fullName evidence="1">EF2563 family selenium-dependent molybdenum hydroxylase system protein</fullName>
    </submittedName>
</protein>
<dbReference type="AlphaFoldDB" id="A0A949K4X8"/>
<sequence>MKILIKGAGDLATGIAWRLKQCGFDICMTEIAVPTTVRRTVAFSRAVYEGEAEVEGLLAVFAAGYGQAEKIVKEGNIAVLADPEAKIIQMWKPDVVVDAILAKRNLGTRIGDAPLVIGVGPGFTAGEDCHLVVETKRGHYLGRVIERGSAIPNTGIPGDVGGYTTQRLIRAEAGGPFEPLVSIGDTVTQGQVVACSGGIPIRAQMSGMVRGMLQTGVLVTEGMKCGDIDARCVRDHCFTISDKARAIGGGVLEAILRKTGQI</sequence>
<evidence type="ECO:0000313" key="1">
    <source>
        <dbReference type="EMBL" id="MBU9737016.1"/>
    </source>
</evidence>
<dbReference type="Gene3D" id="3.40.630.10">
    <property type="entry name" value="Zn peptidases"/>
    <property type="match status" value="1"/>
</dbReference>
<dbReference type="InterPro" id="IPR017695">
    <property type="entry name" value="Se-dep_Mo_hydrolase_YqeB"/>
</dbReference>
<evidence type="ECO:0000313" key="2">
    <source>
        <dbReference type="Proteomes" id="UP000712157"/>
    </source>
</evidence>